<name>A0A4V2LP76_9GAMM</name>
<keyword evidence="1" id="KW-0472">Membrane</keyword>
<keyword evidence="1" id="KW-0812">Transmembrane</keyword>
<feature type="transmembrane region" description="Helical" evidence="1">
    <location>
        <begin position="12"/>
        <end position="32"/>
    </location>
</feature>
<dbReference type="OrthoDB" id="6691268at2"/>
<comment type="caution">
    <text evidence="2">The sequence shown here is derived from an EMBL/GenBank/DDBJ whole genome shotgun (WGS) entry which is preliminary data.</text>
</comment>
<proteinExistence type="predicted"/>
<organism evidence="2 3">
    <name type="scientific">Acinetobacter terrae</name>
    <dbReference type="NCBI Taxonomy" id="2731247"/>
    <lineage>
        <taxon>Bacteria</taxon>
        <taxon>Pseudomonadati</taxon>
        <taxon>Pseudomonadota</taxon>
        <taxon>Gammaproteobacteria</taxon>
        <taxon>Moraxellales</taxon>
        <taxon>Moraxellaceae</taxon>
        <taxon>Acinetobacter</taxon>
        <taxon>Acinetobacter Taxon 24</taxon>
    </lineage>
</organism>
<evidence type="ECO:0000256" key="1">
    <source>
        <dbReference type="SAM" id="Phobius"/>
    </source>
</evidence>
<dbReference type="EMBL" id="SJOA01000026">
    <property type="protein sequence ID" value="TCB55591.1"/>
    <property type="molecule type" value="Genomic_DNA"/>
</dbReference>
<dbReference type="AlphaFoldDB" id="A0A4V2LP76"/>
<evidence type="ECO:0008006" key="4">
    <source>
        <dbReference type="Google" id="ProtNLM"/>
    </source>
</evidence>
<dbReference type="Proteomes" id="UP000291380">
    <property type="component" value="Unassembled WGS sequence"/>
</dbReference>
<accession>A0A4V2LP76</accession>
<sequence length="257" mass="30133">MNIIDDKKLSLIMKLAISYVLLLNFVFLFYVFNTDPSSDQTARGAVFTNLLVWSATLYAPLAAFFLYDSWKEQKQYEITKELMIDVITVLSDLYIKIGKAINLAERLKEIDNDKITLQSFINAKELRNVDDLNKIYALIHLYENITGDKALMKYKSNFDKTTFEIETFLTKLDLLYLQYFESLDLKIESNFTRTQTYKKDEKAIVKNNIDAINNIFKNPMPFSNNEIPYDLSFDQSKKNFERSYENFIQKISEILNP</sequence>
<evidence type="ECO:0000313" key="2">
    <source>
        <dbReference type="EMBL" id="TCB55591.1"/>
    </source>
</evidence>
<protein>
    <recommendedName>
        <fullName evidence="4">DUF4760 domain-containing protein</fullName>
    </recommendedName>
</protein>
<evidence type="ECO:0000313" key="3">
    <source>
        <dbReference type="Proteomes" id="UP000291380"/>
    </source>
</evidence>
<keyword evidence="1" id="KW-1133">Transmembrane helix</keyword>
<dbReference type="RefSeq" id="WP_131272036.1">
    <property type="nucleotide sequence ID" value="NZ_SJOA01000026.1"/>
</dbReference>
<reference evidence="2 3" key="1">
    <citation type="submission" date="2019-02" db="EMBL/GenBank/DDBJ databases">
        <title>High diversity of culturable Acinetobacter species in natural soil and water ecosystems.</title>
        <authorList>
            <person name="Radolfova-Krizova L."/>
            <person name="Nemec A."/>
        </authorList>
    </citation>
    <scope>NUCLEOTIDE SEQUENCE [LARGE SCALE GENOMIC DNA]</scope>
    <source>
        <strain evidence="2 3">ANC 4281</strain>
    </source>
</reference>
<gene>
    <name evidence="2" type="ORF">E0H85_15030</name>
</gene>
<feature type="transmembrane region" description="Helical" evidence="1">
    <location>
        <begin position="44"/>
        <end position="67"/>
    </location>
</feature>